<dbReference type="AlphaFoldDB" id="A0A1I7ZR75"/>
<dbReference type="Proteomes" id="UP000095287">
    <property type="component" value="Unplaced"/>
</dbReference>
<sequence length="101" mass="11367">MEVIEQIDACFSAILKRLMPCVMPAWAAAMVSGYPTLPFPFAFYFCPALFHMTLGNNAERIRDESGTMIAPLYSRLKGSREPYYMLHVVAQQLKADADSWG</sequence>
<keyword evidence="1" id="KW-1185">Reference proteome</keyword>
<accession>A0A1I7ZR75</accession>
<reference evidence="2" key="1">
    <citation type="submission" date="2016-11" db="UniProtKB">
        <authorList>
            <consortium name="WormBaseParasite"/>
        </authorList>
    </citation>
    <scope>IDENTIFICATION</scope>
</reference>
<name>A0A1I7ZR75_9BILA</name>
<evidence type="ECO:0000313" key="2">
    <source>
        <dbReference type="WBParaSite" id="L893_g29002.t1"/>
    </source>
</evidence>
<protein>
    <submittedName>
        <fullName evidence="2">Transposase</fullName>
    </submittedName>
</protein>
<dbReference type="WBParaSite" id="L893_g29002.t1">
    <property type="protein sequence ID" value="L893_g29002.t1"/>
    <property type="gene ID" value="L893_g29002"/>
</dbReference>
<organism evidence="1 2">
    <name type="scientific">Steinernema glaseri</name>
    <dbReference type="NCBI Taxonomy" id="37863"/>
    <lineage>
        <taxon>Eukaryota</taxon>
        <taxon>Metazoa</taxon>
        <taxon>Ecdysozoa</taxon>
        <taxon>Nematoda</taxon>
        <taxon>Chromadorea</taxon>
        <taxon>Rhabditida</taxon>
        <taxon>Tylenchina</taxon>
        <taxon>Panagrolaimomorpha</taxon>
        <taxon>Strongyloidoidea</taxon>
        <taxon>Steinernematidae</taxon>
        <taxon>Steinernema</taxon>
    </lineage>
</organism>
<proteinExistence type="predicted"/>
<evidence type="ECO:0000313" key="1">
    <source>
        <dbReference type="Proteomes" id="UP000095287"/>
    </source>
</evidence>